<evidence type="ECO:0000256" key="9">
    <source>
        <dbReference type="ARBA" id="ARBA00023146"/>
    </source>
</evidence>
<feature type="domain" description="Methionyl/Leucyl tRNA synthetase" evidence="12">
    <location>
        <begin position="160"/>
        <end position="367"/>
    </location>
</feature>
<evidence type="ECO:0000256" key="3">
    <source>
        <dbReference type="ARBA" id="ARBA00018753"/>
    </source>
</evidence>
<dbReference type="InterPro" id="IPR023457">
    <property type="entry name" value="Met-tRNA_synth_2"/>
</dbReference>
<comment type="caution">
    <text evidence="13">The sequence shown here is derived from an EMBL/GenBank/DDBJ whole genome shotgun (WGS) entry which is preliminary data.</text>
</comment>
<dbReference type="InterPro" id="IPR014758">
    <property type="entry name" value="Met-tRNA_synth"/>
</dbReference>
<evidence type="ECO:0000256" key="6">
    <source>
        <dbReference type="ARBA" id="ARBA00022741"/>
    </source>
</evidence>
<keyword evidence="4" id="KW-0963">Cytoplasm</keyword>
<feature type="domain" description="Methionyl/Leucyl tRNA synthetase" evidence="12">
    <location>
        <begin position="6"/>
        <end position="137"/>
    </location>
</feature>
<name>A0A269TIU1_9BACT</name>
<dbReference type="PANTHER" id="PTHR43326">
    <property type="entry name" value="METHIONYL-TRNA SYNTHETASE"/>
    <property type="match status" value="1"/>
</dbReference>
<reference evidence="14" key="1">
    <citation type="submission" date="2017-08" db="EMBL/GenBank/DDBJ databases">
        <authorList>
            <person name="Alvarez-Ponce D."/>
            <person name="Weitzman C.L."/>
            <person name="Tillett R.L."/>
            <person name="Sandmeier F.C."/>
            <person name="Tracy C.R."/>
        </authorList>
    </citation>
    <scope>NUCLEOTIDE SEQUENCE [LARGE SCALE GENOMIC DNA]</scope>
    <source>
        <strain evidence="14">723</strain>
    </source>
</reference>
<dbReference type="PROSITE" id="PS00178">
    <property type="entry name" value="AA_TRNA_LIGASE_I"/>
    <property type="match status" value="1"/>
</dbReference>
<dbReference type="SUPFAM" id="SSF52374">
    <property type="entry name" value="Nucleotidylyl transferase"/>
    <property type="match status" value="1"/>
</dbReference>
<evidence type="ECO:0000256" key="2">
    <source>
        <dbReference type="ARBA" id="ARBA00012838"/>
    </source>
</evidence>
<gene>
    <name evidence="13" type="ORF">CJJ23_02000</name>
</gene>
<evidence type="ECO:0000256" key="11">
    <source>
        <dbReference type="RuleBase" id="RU363039"/>
    </source>
</evidence>
<dbReference type="Proteomes" id="UP000216943">
    <property type="component" value="Unassembled WGS sequence"/>
</dbReference>
<dbReference type="CDD" id="cd00814">
    <property type="entry name" value="MetRS_core"/>
    <property type="match status" value="1"/>
</dbReference>
<dbReference type="Pfam" id="PF09334">
    <property type="entry name" value="tRNA-synt_1g"/>
    <property type="match status" value="2"/>
</dbReference>
<dbReference type="AlphaFoldDB" id="A0A269TIU1"/>
<dbReference type="InterPro" id="IPR033911">
    <property type="entry name" value="MetRS_core"/>
</dbReference>
<accession>A0A269TIU1</accession>
<comment type="function">
    <text evidence="1">Is required not only for elongation of protein synthesis but also for the initiation of all mRNA translation through initiator tRNA(fMet) aminoacylation.</text>
</comment>
<keyword evidence="8 11" id="KW-0648">Protein biosynthesis</keyword>
<dbReference type="InterPro" id="IPR014729">
    <property type="entry name" value="Rossmann-like_a/b/a_fold"/>
</dbReference>
<dbReference type="InterPro" id="IPR009080">
    <property type="entry name" value="tRNAsynth_Ia_anticodon-bd"/>
</dbReference>
<evidence type="ECO:0000259" key="12">
    <source>
        <dbReference type="Pfam" id="PF09334"/>
    </source>
</evidence>
<organism evidence="13 14">
    <name type="scientific">Mycoplasmopsis agassizii</name>
    <dbReference type="NCBI Taxonomy" id="33922"/>
    <lineage>
        <taxon>Bacteria</taxon>
        <taxon>Bacillati</taxon>
        <taxon>Mycoplasmatota</taxon>
        <taxon>Mycoplasmoidales</taxon>
        <taxon>Metamycoplasmataceae</taxon>
        <taxon>Mycoplasmopsis</taxon>
    </lineage>
</organism>
<dbReference type="EMBL" id="NQNY01000005">
    <property type="protein sequence ID" value="PAK21402.1"/>
    <property type="molecule type" value="Genomic_DNA"/>
</dbReference>
<protein>
    <recommendedName>
        <fullName evidence="3">Methionine--tRNA ligase</fullName>
        <ecNumber evidence="2">6.1.1.10</ecNumber>
    </recommendedName>
    <alternativeName>
        <fullName evidence="10">Methionyl-tRNA synthetase</fullName>
    </alternativeName>
</protein>
<dbReference type="NCBIfam" id="TIGR00398">
    <property type="entry name" value="metG"/>
    <property type="match status" value="1"/>
</dbReference>
<evidence type="ECO:0000313" key="13">
    <source>
        <dbReference type="EMBL" id="PAK21402.1"/>
    </source>
</evidence>
<dbReference type="Gene3D" id="1.10.730.10">
    <property type="entry name" value="Isoleucyl-tRNA Synthetase, Domain 1"/>
    <property type="match status" value="1"/>
</dbReference>
<keyword evidence="6 11" id="KW-0547">Nucleotide-binding</keyword>
<dbReference type="GO" id="GO:0004825">
    <property type="term" value="F:methionine-tRNA ligase activity"/>
    <property type="evidence" value="ECO:0007669"/>
    <property type="project" value="UniProtKB-EC"/>
</dbReference>
<evidence type="ECO:0000256" key="8">
    <source>
        <dbReference type="ARBA" id="ARBA00022917"/>
    </source>
</evidence>
<dbReference type="InterPro" id="IPR001412">
    <property type="entry name" value="aa-tRNA-synth_I_CS"/>
</dbReference>
<evidence type="ECO:0000256" key="7">
    <source>
        <dbReference type="ARBA" id="ARBA00022840"/>
    </source>
</evidence>
<keyword evidence="5 11" id="KW-0436">Ligase</keyword>
<dbReference type="GO" id="GO:0006431">
    <property type="term" value="P:methionyl-tRNA aminoacylation"/>
    <property type="evidence" value="ECO:0007669"/>
    <property type="project" value="InterPro"/>
</dbReference>
<dbReference type="GO" id="GO:0005524">
    <property type="term" value="F:ATP binding"/>
    <property type="evidence" value="ECO:0007669"/>
    <property type="project" value="UniProtKB-KW"/>
</dbReference>
<evidence type="ECO:0000256" key="1">
    <source>
        <dbReference type="ARBA" id="ARBA00003314"/>
    </source>
</evidence>
<dbReference type="PRINTS" id="PR01041">
    <property type="entry name" value="TRNASYNTHMET"/>
</dbReference>
<dbReference type="Gene3D" id="3.40.50.620">
    <property type="entry name" value="HUPs"/>
    <property type="match status" value="1"/>
</dbReference>
<sequence>MSKKTVLITTPIYYPNGSLHIGHLFTSSLVWALRNYKRLKGFDAVMLTGADEHGQKIFNAAIANKMLPQKFVDLQADNFKALWKLAKIDTDFFVRTSDFHHFKAVKKIFTDMFNKGYIYKGFYKGLYSISDEEFVTKTNAIEKDGKFYHPISNHELVEISDESYFFKLDKLKDFLIDEFLNLDHITSENIIKEMKANFLSEGLEDLSVTRIKIDWGIPIVEDSQHIIYVWLDALFSYLTSLGFYAKDDSLFKKYWENATERINVVGKEITRFHCIYWPIFLKSLGVKTPTKIVTHGWIITPTGKMSKSKNNVVDPIAVIEKFSAELVKFFTVTKISIRRDSIFSEELLTNAVNTELVNVFGNLISRTEKMSENNFTRTLAYKKVDELEKYYELIDSLEAKFSKHADEFNFDLAFEEVLKLGNELNLIIDKYELWKLKADDELLEQILLLIFNGIYAMAAMYQILLPEKIATLAKNWNLKSFEFEKISKRDKFKKHIFRKNENLFTRLK</sequence>
<dbReference type="SUPFAM" id="SSF47323">
    <property type="entry name" value="Anticodon-binding domain of a subclass of class I aminoacyl-tRNA synthetases"/>
    <property type="match status" value="1"/>
</dbReference>
<comment type="similarity">
    <text evidence="11">Belongs to the class-I aminoacyl-tRNA synthetase family.</text>
</comment>
<dbReference type="InterPro" id="IPR015413">
    <property type="entry name" value="Methionyl/Leucyl_tRNA_Synth"/>
</dbReference>
<dbReference type="OrthoDB" id="9810191at2"/>
<dbReference type="RefSeq" id="WP_095334708.1">
    <property type="nucleotide sequence ID" value="NZ_NQNY01000005.1"/>
</dbReference>
<dbReference type="EC" id="6.1.1.10" evidence="2"/>
<evidence type="ECO:0000313" key="14">
    <source>
        <dbReference type="Proteomes" id="UP000216943"/>
    </source>
</evidence>
<proteinExistence type="inferred from homology"/>
<evidence type="ECO:0000256" key="10">
    <source>
        <dbReference type="ARBA" id="ARBA00030904"/>
    </source>
</evidence>
<keyword evidence="7 11" id="KW-0067">ATP-binding</keyword>
<evidence type="ECO:0000256" key="5">
    <source>
        <dbReference type="ARBA" id="ARBA00022598"/>
    </source>
</evidence>
<dbReference type="Gene3D" id="2.170.220.10">
    <property type="match status" value="1"/>
</dbReference>
<dbReference type="PANTHER" id="PTHR43326:SF1">
    <property type="entry name" value="METHIONINE--TRNA LIGASE, MITOCHONDRIAL"/>
    <property type="match status" value="1"/>
</dbReference>
<keyword evidence="9 11" id="KW-0030">Aminoacyl-tRNA synthetase</keyword>
<evidence type="ECO:0000256" key="4">
    <source>
        <dbReference type="ARBA" id="ARBA00022490"/>
    </source>
</evidence>